<dbReference type="AlphaFoldDB" id="A0AAV9I4P6"/>
<proteinExistence type="predicted"/>
<evidence type="ECO:0000259" key="1">
    <source>
        <dbReference type="Pfam" id="PF05292"/>
    </source>
</evidence>
<protein>
    <recommendedName>
        <fullName evidence="1">Malonyl-CoA decarboxylase C-terminal domain-containing protein</fullName>
    </recommendedName>
</protein>
<dbReference type="InterPro" id="IPR038917">
    <property type="entry name" value="Malonyl_CoA_deC"/>
</dbReference>
<evidence type="ECO:0000313" key="2">
    <source>
        <dbReference type="EMBL" id="KAK4523397.1"/>
    </source>
</evidence>
<dbReference type="PANTHER" id="PTHR28641:SF1">
    <property type="entry name" value="MALONYL-COA DECARBOXYLASE, MITOCHONDRIAL"/>
    <property type="match status" value="1"/>
</dbReference>
<dbReference type="GO" id="GO:0006085">
    <property type="term" value="P:acetyl-CoA biosynthetic process"/>
    <property type="evidence" value="ECO:0007669"/>
    <property type="project" value="TreeGrafter"/>
</dbReference>
<sequence>MAVSNLYVYIQCISKSVRIASSFFFTKQSCYTRLFRSNYSIFVHHERSKLDPDSDLNSYILCGKNYLKSLKQLAEKYPGTQRQQAKIIGTQREYQILCEQRQRQVDCLRKWLSRLSSKESSSFVASRKGKKQIVVDNFSLEFAEYLINLNLCTRKPFITILLADFPVTTSIWKRMQKKQGKKNDLCKSFVCSTGKCDVENTIGRMNRNIRNSFVPKKPFVEHSEEMHKENELNETNKLGTDIGTREFYEALFESMAFHPKGIVASYRLQETLECLLQPSFESPAFIYFGDTGYDWELFKDSLESCLQQLSRYVELYYRHCFLEVGMLEQSNFQRLFPFYRKSLEISACTSAESSKVAMERFSESGRRIFYLYHKQFPTYPLAFADVALTSDIPRSMQELVNLELNWNEMMKNAERKPFCIVMLECLPSSEKHIRAGFHQSLLTLLLYDYLPRTFGNFGGRVYSLSHISGFLSWLYFQYEIAQGLRPQYRSVIPQDSVHLIGKVIHDIQSHNSQEKDIDWQLLDKAKNVILSLCAYYLLMVRRRDGLPVDPNCAFHVTNGAEVHQLLWAADEGMKTWKESAHIMSMYCYRLEQLSTTAYEFASTCKVTTNNGMEELLESITSTGNDALDK</sequence>
<gene>
    <name evidence="2" type="ORF">GAYE_PCTG52G1292</name>
</gene>
<evidence type="ECO:0000313" key="3">
    <source>
        <dbReference type="Proteomes" id="UP001300502"/>
    </source>
</evidence>
<dbReference type="GO" id="GO:0005759">
    <property type="term" value="C:mitochondrial matrix"/>
    <property type="evidence" value="ECO:0007669"/>
    <property type="project" value="TreeGrafter"/>
</dbReference>
<feature type="domain" description="Malonyl-CoA decarboxylase C-terminal" evidence="1">
    <location>
        <begin position="360"/>
        <end position="588"/>
    </location>
</feature>
<dbReference type="Proteomes" id="UP001300502">
    <property type="component" value="Unassembled WGS sequence"/>
</dbReference>
<dbReference type="GO" id="GO:2001294">
    <property type="term" value="P:malonyl-CoA catabolic process"/>
    <property type="evidence" value="ECO:0007669"/>
    <property type="project" value="TreeGrafter"/>
</dbReference>
<dbReference type="PANTHER" id="PTHR28641">
    <property type="match status" value="1"/>
</dbReference>
<dbReference type="GO" id="GO:0005782">
    <property type="term" value="C:peroxisomal matrix"/>
    <property type="evidence" value="ECO:0007669"/>
    <property type="project" value="TreeGrafter"/>
</dbReference>
<dbReference type="GO" id="GO:0050080">
    <property type="term" value="F:malonyl-CoA decarboxylase activity"/>
    <property type="evidence" value="ECO:0007669"/>
    <property type="project" value="InterPro"/>
</dbReference>
<accession>A0AAV9I4P6</accession>
<dbReference type="InterPro" id="IPR042303">
    <property type="entry name" value="Malonyl_CoA_deC_C_sf"/>
</dbReference>
<comment type="caution">
    <text evidence="2">The sequence shown here is derived from an EMBL/GenBank/DDBJ whole genome shotgun (WGS) entry which is preliminary data.</text>
</comment>
<dbReference type="EMBL" id="JANCYU010000014">
    <property type="protein sequence ID" value="KAK4523397.1"/>
    <property type="molecule type" value="Genomic_DNA"/>
</dbReference>
<organism evidence="2 3">
    <name type="scientific">Galdieria yellowstonensis</name>
    <dbReference type="NCBI Taxonomy" id="3028027"/>
    <lineage>
        <taxon>Eukaryota</taxon>
        <taxon>Rhodophyta</taxon>
        <taxon>Bangiophyceae</taxon>
        <taxon>Galdieriales</taxon>
        <taxon>Galdieriaceae</taxon>
        <taxon>Galdieria</taxon>
    </lineage>
</organism>
<dbReference type="Gene3D" id="3.40.630.150">
    <property type="entry name" value="Malonyl-CoA decarboxylase, catalytic domain"/>
    <property type="match status" value="1"/>
</dbReference>
<dbReference type="InterPro" id="IPR007956">
    <property type="entry name" value="Malonyl_CoA_deC_C"/>
</dbReference>
<reference evidence="2 3" key="1">
    <citation type="submission" date="2022-07" db="EMBL/GenBank/DDBJ databases">
        <title>Genome-wide signatures of adaptation to extreme environments.</title>
        <authorList>
            <person name="Cho C.H."/>
            <person name="Yoon H.S."/>
        </authorList>
    </citation>
    <scope>NUCLEOTIDE SEQUENCE [LARGE SCALE GENOMIC DNA]</scope>
    <source>
        <strain evidence="2 3">108.79 E11</strain>
    </source>
</reference>
<dbReference type="GO" id="GO:0006633">
    <property type="term" value="P:fatty acid biosynthetic process"/>
    <property type="evidence" value="ECO:0007669"/>
    <property type="project" value="InterPro"/>
</dbReference>
<name>A0AAV9I4P6_9RHOD</name>
<dbReference type="Pfam" id="PF05292">
    <property type="entry name" value="MCD"/>
    <property type="match status" value="1"/>
</dbReference>
<keyword evidence="3" id="KW-1185">Reference proteome</keyword>